<dbReference type="EMBL" id="CADCXU010007789">
    <property type="protein sequence ID" value="CAA9998947.1"/>
    <property type="molecule type" value="Genomic_DNA"/>
</dbReference>
<feature type="compositionally biased region" description="Polar residues" evidence="1">
    <location>
        <begin position="95"/>
        <end position="104"/>
    </location>
</feature>
<reference evidence="2 3" key="1">
    <citation type="submission" date="2020-02" db="EMBL/GenBank/DDBJ databases">
        <authorList>
            <person name="Ferguson B K."/>
        </authorList>
    </citation>
    <scope>NUCLEOTIDE SEQUENCE [LARGE SCALE GENOMIC DNA]</scope>
</reference>
<accession>A0A6H5G8P6</accession>
<feature type="compositionally biased region" description="Basic and acidic residues" evidence="1">
    <location>
        <begin position="80"/>
        <end position="91"/>
    </location>
</feature>
<dbReference type="AlphaFoldDB" id="A0A6H5G8P6"/>
<feature type="region of interest" description="Disordered" evidence="1">
    <location>
        <begin position="18"/>
        <end position="43"/>
    </location>
</feature>
<gene>
    <name evidence="2" type="ORF">NTEN_LOCUS5230</name>
</gene>
<evidence type="ECO:0000313" key="2">
    <source>
        <dbReference type="EMBL" id="CAA9998947.1"/>
    </source>
</evidence>
<keyword evidence="3" id="KW-1185">Reference proteome</keyword>
<feature type="region of interest" description="Disordered" evidence="1">
    <location>
        <begin position="70"/>
        <end position="104"/>
    </location>
</feature>
<dbReference type="Proteomes" id="UP000479000">
    <property type="component" value="Unassembled WGS sequence"/>
</dbReference>
<sequence length="104" mass="11407">MDAYLCSKILVVQHMYGTRGGGPTACPDRPPFRNKPYTQRQGGCRRVDEMGADASGKRSTRTQFENPAAACEKWSHHGHVHSEAPVGHDDPLLSPGQSYTPKTN</sequence>
<evidence type="ECO:0000256" key="1">
    <source>
        <dbReference type="SAM" id="MobiDB-lite"/>
    </source>
</evidence>
<proteinExistence type="predicted"/>
<protein>
    <submittedName>
        <fullName evidence="2">Uncharacterized protein</fullName>
    </submittedName>
</protein>
<organism evidence="2 3">
    <name type="scientific">Nesidiocoris tenuis</name>
    <dbReference type="NCBI Taxonomy" id="355587"/>
    <lineage>
        <taxon>Eukaryota</taxon>
        <taxon>Metazoa</taxon>
        <taxon>Ecdysozoa</taxon>
        <taxon>Arthropoda</taxon>
        <taxon>Hexapoda</taxon>
        <taxon>Insecta</taxon>
        <taxon>Pterygota</taxon>
        <taxon>Neoptera</taxon>
        <taxon>Paraneoptera</taxon>
        <taxon>Hemiptera</taxon>
        <taxon>Heteroptera</taxon>
        <taxon>Panheteroptera</taxon>
        <taxon>Cimicomorpha</taxon>
        <taxon>Miridae</taxon>
        <taxon>Dicyphina</taxon>
        <taxon>Nesidiocoris</taxon>
    </lineage>
</organism>
<evidence type="ECO:0000313" key="3">
    <source>
        <dbReference type="Proteomes" id="UP000479000"/>
    </source>
</evidence>
<name>A0A6H5G8P6_9HEMI</name>